<evidence type="ECO:0000256" key="3">
    <source>
        <dbReference type="ARBA" id="ARBA00022692"/>
    </source>
</evidence>
<organism evidence="8 9">
    <name type="scientific">Mucor plumbeus</name>
    <dbReference type="NCBI Taxonomy" id="97098"/>
    <lineage>
        <taxon>Eukaryota</taxon>
        <taxon>Fungi</taxon>
        <taxon>Fungi incertae sedis</taxon>
        <taxon>Mucoromycota</taxon>
        <taxon>Mucoromycotina</taxon>
        <taxon>Mucoromycetes</taxon>
        <taxon>Mucorales</taxon>
        <taxon>Mucorineae</taxon>
        <taxon>Mucoraceae</taxon>
        <taxon>Mucor</taxon>
    </lineage>
</organism>
<keyword evidence="4 6" id="KW-1133">Transmembrane helix</keyword>
<evidence type="ECO:0000259" key="7">
    <source>
        <dbReference type="PROSITE" id="PS50850"/>
    </source>
</evidence>
<feature type="transmembrane region" description="Helical" evidence="6">
    <location>
        <begin position="385"/>
        <end position="413"/>
    </location>
</feature>
<dbReference type="GO" id="GO:0016020">
    <property type="term" value="C:membrane"/>
    <property type="evidence" value="ECO:0007669"/>
    <property type="project" value="UniProtKB-SubCell"/>
</dbReference>
<dbReference type="PANTHER" id="PTHR23504:SF15">
    <property type="entry name" value="MAJOR FACILITATOR SUPERFAMILY (MFS) PROFILE DOMAIN-CONTAINING PROTEIN"/>
    <property type="match status" value="1"/>
</dbReference>
<proteinExistence type="predicted"/>
<dbReference type="GO" id="GO:0022857">
    <property type="term" value="F:transmembrane transporter activity"/>
    <property type="evidence" value="ECO:0007669"/>
    <property type="project" value="InterPro"/>
</dbReference>
<dbReference type="AlphaFoldDB" id="A0A8H7URT5"/>
<dbReference type="CDD" id="cd17330">
    <property type="entry name" value="MFS_SLC46_TetA_like"/>
    <property type="match status" value="1"/>
</dbReference>
<feature type="transmembrane region" description="Helical" evidence="6">
    <location>
        <begin position="82"/>
        <end position="108"/>
    </location>
</feature>
<name>A0A8H7URT5_9FUNG</name>
<evidence type="ECO:0000313" key="8">
    <source>
        <dbReference type="EMBL" id="KAG2193190.1"/>
    </source>
</evidence>
<evidence type="ECO:0000256" key="6">
    <source>
        <dbReference type="SAM" id="Phobius"/>
    </source>
</evidence>
<accession>A0A8H7URT5</accession>
<feature type="transmembrane region" description="Helical" evidence="6">
    <location>
        <begin position="343"/>
        <end position="365"/>
    </location>
</feature>
<sequence>MSEDLRLPWKQLFLICTCRFAEPISFSIHAPFIYFMIRDFKMTDELHIGYYASLITSAFAMAQFASGMPWGSLSDRIGRKPVVMIGLASTILGVFLFGLSKSFIWALATKVFSGLFVRMHKNGNISVLKSMIAELTENHTAERRTRAFSLLQVTFGLGSIIGAALGGYLSNPVSKYPNLFSHLGTSITQFLVEYPYFLPCFVATCISTFCWLLGFFFLKETLQIKKMVNNDREEEPLLSNATITQQQQSYNSVISTEEPESTRPYLTLAEKLTPPVLTISILYAFTAFQMLYFDELLPTWSATPKDAGGLGFESREIGTILSYAGIVMLLVQIFVLHRLTAIFGLLSLFQLSLLSSAFIFLAQGLNRLLYKIPDPTSDGDVDTKFWVWFGLIFCLTVKSLSQTIAITISVILLNNSVERYDTLGFINGFSQCCNAAMRTLSPAVAGYIWSRSIASEWISLEIRSYLPWGILGIIGLITFFAGMQLNPAYYNKPHRATS</sequence>
<reference evidence="8" key="1">
    <citation type="submission" date="2020-12" db="EMBL/GenBank/DDBJ databases">
        <title>Metabolic potential, ecology and presence of endohyphal bacteria is reflected in genomic diversity of Mucoromycotina.</title>
        <authorList>
            <person name="Muszewska A."/>
            <person name="Okrasinska A."/>
            <person name="Steczkiewicz K."/>
            <person name="Drgas O."/>
            <person name="Orlowska M."/>
            <person name="Perlinska-Lenart U."/>
            <person name="Aleksandrzak-Piekarczyk T."/>
            <person name="Szatraj K."/>
            <person name="Zielenkiewicz U."/>
            <person name="Pilsyk S."/>
            <person name="Malc E."/>
            <person name="Mieczkowski P."/>
            <person name="Kruszewska J.S."/>
            <person name="Biernat P."/>
            <person name="Pawlowska J."/>
        </authorList>
    </citation>
    <scope>NUCLEOTIDE SEQUENCE</scope>
    <source>
        <strain evidence="8">CBS 226.32</strain>
    </source>
</reference>
<dbReference type="PROSITE" id="PS50850">
    <property type="entry name" value="MFS"/>
    <property type="match status" value="1"/>
</dbReference>
<feature type="transmembrane region" description="Helical" evidence="6">
    <location>
        <begin position="48"/>
        <end position="70"/>
    </location>
</feature>
<feature type="transmembrane region" description="Helical" evidence="6">
    <location>
        <begin position="196"/>
        <end position="218"/>
    </location>
</feature>
<dbReference type="Proteomes" id="UP000650833">
    <property type="component" value="Unassembled WGS sequence"/>
</dbReference>
<keyword evidence="3 6" id="KW-0812">Transmembrane</keyword>
<evidence type="ECO:0000256" key="5">
    <source>
        <dbReference type="ARBA" id="ARBA00023136"/>
    </source>
</evidence>
<dbReference type="Pfam" id="PF07690">
    <property type="entry name" value="MFS_1"/>
    <property type="match status" value="1"/>
</dbReference>
<evidence type="ECO:0000313" key="9">
    <source>
        <dbReference type="Proteomes" id="UP000650833"/>
    </source>
</evidence>
<dbReference type="SUPFAM" id="SSF103473">
    <property type="entry name" value="MFS general substrate transporter"/>
    <property type="match status" value="1"/>
</dbReference>
<keyword evidence="2" id="KW-0813">Transport</keyword>
<dbReference type="PANTHER" id="PTHR23504">
    <property type="entry name" value="MAJOR FACILITATOR SUPERFAMILY DOMAIN-CONTAINING PROTEIN 10"/>
    <property type="match status" value="1"/>
</dbReference>
<dbReference type="InterPro" id="IPR011701">
    <property type="entry name" value="MFS"/>
</dbReference>
<dbReference type="OrthoDB" id="419616at2759"/>
<feature type="transmembrane region" description="Helical" evidence="6">
    <location>
        <begin position="272"/>
        <end position="293"/>
    </location>
</feature>
<feature type="domain" description="Major facilitator superfamily (MFS) profile" evidence="7">
    <location>
        <begin position="11"/>
        <end position="487"/>
    </location>
</feature>
<keyword evidence="5 6" id="KW-0472">Membrane</keyword>
<dbReference type="Gene3D" id="1.20.1250.20">
    <property type="entry name" value="MFS general substrate transporter like domains"/>
    <property type="match status" value="1"/>
</dbReference>
<comment type="caution">
    <text evidence="8">The sequence shown here is derived from an EMBL/GenBank/DDBJ whole genome shotgun (WGS) entry which is preliminary data.</text>
</comment>
<evidence type="ECO:0000256" key="1">
    <source>
        <dbReference type="ARBA" id="ARBA00004141"/>
    </source>
</evidence>
<evidence type="ECO:0000256" key="2">
    <source>
        <dbReference type="ARBA" id="ARBA00022448"/>
    </source>
</evidence>
<evidence type="ECO:0000256" key="4">
    <source>
        <dbReference type="ARBA" id="ARBA00022989"/>
    </source>
</evidence>
<dbReference type="InterPro" id="IPR020846">
    <property type="entry name" value="MFS_dom"/>
</dbReference>
<keyword evidence="9" id="KW-1185">Reference proteome</keyword>
<feature type="transmembrane region" description="Helical" evidence="6">
    <location>
        <begin position="317"/>
        <end position="336"/>
    </location>
</feature>
<protein>
    <recommendedName>
        <fullName evidence="7">Major facilitator superfamily (MFS) profile domain-containing protein</fullName>
    </recommendedName>
</protein>
<gene>
    <name evidence="8" type="ORF">INT46_011271</name>
</gene>
<dbReference type="InterPro" id="IPR036259">
    <property type="entry name" value="MFS_trans_sf"/>
</dbReference>
<feature type="transmembrane region" description="Helical" evidence="6">
    <location>
        <begin position="465"/>
        <end position="485"/>
    </location>
</feature>
<dbReference type="EMBL" id="JAEPRC010000668">
    <property type="protein sequence ID" value="KAG2193190.1"/>
    <property type="molecule type" value="Genomic_DNA"/>
</dbReference>
<comment type="subcellular location">
    <subcellularLocation>
        <location evidence="1">Membrane</location>
        <topology evidence="1">Multi-pass membrane protein</topology>
    </subcellularLocation>
</comment>
<feature type="transmembrane region" description="Helical" evidence="6">
    <location>
        <begin position="147"/>
        <end position="169"/>
    </location>
</feature>